<dbReference type="Pfam" id="PF01040">
    <property type="entry name" value="UbiA"/>
    <property type="match status" value="1"/>
</dbReference>
<comment type="cofactor">
    <cofactor evidence="1 11">
        <name>Mg(2+)</name>
        <dbReference type="ChEBI" id="CHEBI:18420"/>
    </cofactor>
</comment>
<dbReference type="HAMAP" id="MF_01635">
    <property type="entry name" value="UbiA"/>
    <property type="match status" value="1"/>
</dbReference>
<dbReference type="PANTHER" id="PTHR11048:SF28">
    <property type="entry name" value="4-HYDROXYBENZOATE POLYPRENYLTRANSFERASE, MITOCHONDRIAL"/>
    <property type="match status" value="1"/>
</dbReference>
<evidence type="ECO:0000256" key="12">
    <source>
        <dbReference type="NCBIfam" id="TIGR01474"/>
    </source>
</evidence>
<feature type="transmembrane region" description="Helical" evidence="11">
    <location>
        <begin position="231"/>
        <end position="250"/>
    </location>
</feature>
<dbReference type="PROSITE" id="PS00943">
    <property type="entry name" value="UBIA"/>
    <property type="match status" value="1"/>
</dbReference>
<comment type="pathway">
    <text evidence="11">Cofactor biosynthesis; ubiquinone biosynthesis.</text>
</comment>
<evidence type="ECO:0000256" key="5">
    <source>
        <dbReference type="ARBA" id="ARBA00022519"/>
    </source>
</evidence>
<comment type="function">
    <text evidence="11">Catalyzes the prenylation of para-hydroxybenzoate (PHB) with an all-trans polyprenyl group. Mediates the second step in the final reaction sequence of ubiquinone-8 (UQ-8) biosynthesis, which is the condensation of the polyisoprenoid side chain with PHB, generating the first membrane-bound Q intermediate 3-octaprenyl-4-hydroxybenzoate.</text>
</comment>
<dbReference type="Gene3D" id="1.20.120.1780">
    <property type="entry name" value="UbiA prenyltransferase"/>
    <property type="match status" value="1"/>
</dbReference>
<feature type="transmembrane region" description="Helical" evidence="11">
    <location>
        <begin position="20"/>
        <end position="36"/>
    </location>
</feature>
<keyword evidence="9 11" id="KW-1133">Transmembrane helix</keyword>
<feature type="transmembrane region" description="Helical" evidence="11">
    <location>
        <begin position="206"/>
        <end position="225"/>
    </location>
</feature>
<dbReference type="Gene3D" id="1.10.357.140">
    <property type="entry name" value="UbiA prenyltransferase"/>
    <property type="match status" value="1"/>
</dbReference>
<comment type="caution">
    <text evidence="13">The sequence shown here is derived from an EMBL/GenBank/DDBJ whole genome shotgun (WGS) entry which is preliminary data.</text>
</comment>
<sequence>MKSKIQAYCQLTRLDKPVGTMLLLWPTMWALWLTGIPTPHLFIVFTLGVIIMRAAGCVINDFADRKLDGHVMRTKNRPLASGKLNNKNALIMFVVLIAISFALLLTLPPLTWLIAIFAFGTTLLYPFMKRYTHLPQIILGIAFSWSIPMVYAATLAKFPLTCWLLFIANICWTIAYDTEYAMVDREDDIKIGIKSTAILFGKYDKLIIGILQISTVWILMVIGILNQLSGYFYVSLVIASLLFIYQQVILVDRKRERCFRAFINNQYVGLVIFIGILLHIIQ</sequence>
<dbReference type="InterPro" id="IPR030470">
    <property type="entry name" value="UbiA_prenylTrfase_CS"/>
</dbReference>
<accession>A0ABR7QUY3</accession>
<gene>
    <name evidence="11 13" type="primary">ubiA</name>
    <name evidence="13" type="ORF">FcAc13_00615</name>
</gene>
<comment type="catalytic activity">
    <reaction evidence="11">
        <text>all-trans-octaprenyl diphosphate + 4-hydroxybenzoate = 4-hydroxy-3-(all-trans-octaprenyl)benzoate + diphosphate</text>
        <dbReference type="Rhea" id="RHEA:27782"/>
        <dbReference type="ChEBI" id="CHEBI:1617"/>
        <dbReference type="ChEBI" id="CHEBI:17879"/>
        <dbReference type="ChEBI" id="CHEBI:33019"/>
        <dbReference type="ChEBI" id="CHEBI:57711"/>
        <dbReference type="EC" id="2.5.1.39"/>
    </reaction>
</comment>
<evidence type="ECO:0000256" key="1">
    <source>
        <dbReference type="ARBA" id="ARBA00001946"/>
    </source>
</evidence>
<dbReference type="Proteomes" id="UP000651208">
    <property type="component" value="Unassembled WGS sequence"/>
</dbReference>
<feature type="transmembrane region" description="Helical" evidence="11">
    <location>
        <begin position="42"/>
        <end position="63"/>
    </location>
</feature>
<dbReference type="InterPro" id="IPR000537">
    <property type="entry name" value="UbiA_prenyltransferase"/>
</dbReference>
<evidence type="ECO:0000256" key="11">
    <source>
        <dbReference type="HAMAP-Rule" id="MF_01635"/>
    </source>
</evidence>
<evidence type="ECO:0000256" key="8">
    <source>
        <dbReference type="ARBA" id="ARBA00022692"/>
    </source>
</evidence>
<keyword evidence="5 11" id="KW-0997">Cell inner membrane</keyword>
<feature type="transmembrane region" description="Helical" evidence="11">
    <location>
        <begin position="134"/>
        <end position="152"/>
    </location>
</feature>
<evidence type="ECO:0000313" key="14">
    <source>
        <dbReference type="Proteomes" id="UP000651208"/>
    </source>
</evidence>
<protein>
    <recommendedName>
        <fullName evidence="11 12">4-hydroxybenzoate octaprenyltransferase</fullName>
        <ecNumber evidence="11 12">2.5.1.39</ecNumber>
    </recommendedName>
    <alternativeName>
        <fullName evidence="11">4-HB polyprenyltransferase</fullName>
    </alternativeName>
</protein>
<evidence type="ECO:0000313" key="13">
    <source>
        <dbReference type="EMBL" id="MBC9129811.1"/>
    </source>
</evidence>
<dbReference type="PANTHER" id="PTHR11048">
    <property type="entry name" value="PRENYLTRANSFERASES"/>
    <property type="match status" value="1"/>
</dbReference>
<keyword evidence="8 11" id="KW-0812">Transmembrane</keyword>
<dbReference type="InterPro" id="IPR044878">
    <property type="entry name" value="UbiA_sf"/>
</dbReference>
<dbReference type="EMBL" id="JABURY010000003">
    <property type="protein sequence ID" value="MBC9129811.1"/>
    <property type="molecule type" value="Genomic_DNA"/>
</dbReference>
<organism evidence="13 14">
    <name type="scientific">Frischella japonica</name>
    <dbReference type="NCBI Taxonomy" id="2741544"/>
    <lineage>
        <taxon>Bacteria</taxon>
        <taxon>Pseudomonadati</taxon>
        <taxon>Pseudomonadota</taxon>
        <taxon>Gammaproteobacteria</taxon>
        <taxon>Orbales</taxon>
        <taxon>Orbaceae</taxon>
        <taxon>Frischella</taxon>
    </lineage>
</organism>
<comment type="similarity">
    <text evidence="3 11">Belongs to the UbiA prenyltransferase family.</text>
</comment>
<evidence type="ECO:0000256" key="4">
    <source>
        <dbReference type="ARBA" id="ARBA00022475"/>
    </source>
</evidence>
<proteinExistence type="inferred from homology"/>
<reference evidence="13 14" key="1">
    <citation type="submission" date="2020-06" db="EMBL/GenBank/DDBJ databases">
        <title>Frischella cerana isolated from Apis cerana gut homogenate.</title>
        <authorList>
            <person name="Wolter L.A."/>
            <person name="Suenami S."/>
            <person name="Miyazaki R."/>
        </authorList>
    </citation>
    <scope>NUCLEOTIDE SEQUENCE [LARGE SCALE GENOMIC DNA]</scope>
    <source>
        <strain evidence="13 14">Ac13</strain>
    </source>
</reference>
<keyword evidence="14" id="KW-1185">Reference proteome</keyword>
<feature type="transmembrane region" description="Helical" evidence="11">
    <location>
        <begin position="110"/>
        <end position="127"/>
    </location>
</feature>
<evidence type="ECO:0000256" key="7">
    <source>
        <dbReference type="ARBA" id="ARBA00022688"/>
    </source>
</evidence>
<evidence type="ECO:0000256" key="6">
    <source>
        <dbReference type="ARBA" id="ARBA00022679"/>
    </source>
</evidence>
<evidence type="ECO:0000256" key="10">
    <source>
        <dbReference type="ARBA" id="ARBA00023136"/>
    </source>
</evidence>
<dbReference type="CDD" id="cd13959">
    <property type="entry name" value="PT_UbiA_COQ2"/>
    <property type="match status" value="1"/>
</dbReference>
<keyword evidence="4 11" id="KW-1003">Cell membrane</keyword>
<evidence type="ECO:0000256" key="9">
    <source>
        <dbReference type="ARBA" id="ARBA00022989"/>
    </source>
</evidence>
<dbReference type="InterPro" id="IPR006370">
    <property type="entry name" value="HB_polyprenyltransferase-like"/>
</dbReference>
<comment type="subcellular location">
    <subcellularLocation>
        <location evidence="11">Cell inner membrane</location>
        <topology evidence="11">Multi-pass membrane protein</topology>
    </subcellularLocation>
    <subcellularLocation>
        <location evidence="2">Membrane</location>
        <topology evidence="2">Multi-pass membrane protein</topology>
    </subcellularLocation>
</comment>
<dbReference type="GO" id="GO:0008412">
    <property type="term" value="F:4-hydroxybenzoate polyprenyltransferase activity"/>
    <property type="evidence" value="ECO:0007669"/>
    <property type="project" value="UniProtKB-EC"/>
</dbReference>
<evidence type="ECO:0000256" key="3">
    <source>
        <dbReference type="ARBA" id="ARBA00005985"/>
    </source>
</evidence>
<keyword evidence="7 11" id="KW-0831">Ubiquinone biosynthesis</keyword>
<keyword evidence="11" id="KW-0460">Magnesium</keyword>
<dbReference type="InterPro" id="IPR039653">
    <property type="entry name" value="Prenyltransferase"/>
</dbReference>
<evidence type="ECO:0000256" key="2">
    <source>
        <dbReference type="ARBA" id="ARBA00004141"/>
    </source>
</evidence>
<dbReference type="EC" id="2.5.1.39" evidence="11 12"/>
<name>A0ABR7QUY3_9GAMM</name>
<dbReference type="RefSeq" id="WP_187754271.1">
    <property type="nucleotide sequence ID" value="NZ_JABURY010000003.1"/>
</dbReference>
<feature type="transmembrane region" description="Helical" evidence="11">
    <location>
        <begin position="84"/>
        <end position="104"/>
    </location>
</feature>
<keyword evidence="10 11" id="KW-0472">Membrane</keyword>
<keyword evidence="6 11" id="KW-0808">Transferase</keyword>
<dbReference type="NCBIfam" id="TIGR01474">
    <property type="entry name" value="ubiA_proteo"/>
    <property type="match status" value="1"/>
</dbReference>
<feature type="transmembrane region" description="Helical" evidence="11">
    <location>
        <begin position="262"/>
        <end position="281"/>
    </location>
</feature>